<dbReference type="GeneID" id="19113891"/>
<name>M2MXQ2_BAUPA</name>
<dbReference type="KEGG" id="bcom:BAUCODRAFT_39804"/>
<evidence type="ECO:0000313" key="2">
    <source>
        <dbReference type="Proteomes" id="UP000011761"/>
    </source>
</evidence>
<protein>
    <submittedName>
        <fullName evidence="1">Uncharacterized protein</fullName>
    </submittedName>
</protein>
<organism evidence="1 2">
    <name type="scientific">Baudoinia panamericana (strain UAMH 10762)</name>
    <name type="common">Angels' share fungus</name>
    <name type="synonym">Baudoinia compniacensis (strain UAMH 10762)</name>
    <dbReference type="NCBI Taxonomy" id="717646"/>
    <lineage>
        <taxon>Eukaryota</taxon>
        <taxon>Fungi</taxon>
        <taxon>Dikarya</taxon>
        <taxon>Ascomycota</taxon>
        <taxon>Pezizomycotina</taxon>
        <taxon>Dothideomycetes</taxon>
        <taxon>Dothideomycetidae</taxon>
        <taxon>Mycosphaerellales</taxon>
        <taxon>Teratosphaeriaceae</taxon>
        <taxon>Baudoinia</taxon>
    </lineage>
</organism>
<dbReference type="EMBL" id="KB445565">
    <property type="protein sequence ID" value="EMC91015.1"/>
    <property type="molecule type" value="Genomic_DNA"/>
</dbReference>
<dbReference type="RefSeq" id="XP_007681828.1">
    <property type="nucleotide sequence ID" value="XM_007683638.1"/>
</dbReference>
<accession>M2MXQ2</accession>
<sequence>MRVGPAYFEGVADEIGACAPVLTGSVMELQSRSPLLKARSPTPKPLVTHIA</sequence>
<reference evidence="1 2" key="1">
    <citation type="journal article" date="2012" name="PLoS Pathog.">
        <title>Diverse lifestyles and strategies of plant pathogenesis encoded in the genomes of eighteen Dothideomycetes fungi.</title>
        <authorList>
            <person name="Ohm R.A."/>
            <person name="Feau N."/>
            <person name="Henrissat B."/>
            <person name="Schoch C.L."/>
            <person name="Horwitz B.A."/>
            <person name="Barry K.W."/>
            <person name="Condon B.J."/>
            <person name="Copeland A.C."/>
            <person name="Dhillon B."/>
            <person name="Glaser F."/>
            <person name="Hesse C.N."/>
            <person name="Kosti I."/>
            <person name="LaButti K."/>
            <person name="Lindquist E.A."/>
            <person name="Lucas S."/>
            <person name="Salamov A.A."/>
            <person name="Bradshaw R.E."/>
            <person name="Ciuffetti L."/>
            <person name="Hamelin R.C."/>
            <person name="Kema G.H.J."/>
            <person name="Lawrence C."/>
            <person name="Scott J.A."/>
            <person name="Spatafora J.W."/>
            <person name="Turgeon B.G."/>
            <person name="de Wit P.J.G.M."/>
            <person name="Zhong S."/>
            <person name="Goodwin S.B."/>
            <person name="Grigoriev I.V."/>
        </authorList>
    </citation>
    <scope>NUCLEOTIDE SEQUENCE [LARGE SCALE GENOMIC DNA]</scope>
    <source>
        <strain evidence="1 2">UAMH 10762</strain>
    </source>
</reference>
<dbReference type="Proteomes" id="UP000011761">
    <property type="component" value="Unassembled WGS sequence"/>
</dbReference>
<proteinExistence type="predicted"/>
<keyword evidence="2" id="KW-1185">Reference proteome</keyword>
<feature type="non-terminal residue" evidence="1">
    <location>
        <position position="51"/>
    </location>
</feature>
<gene>
    <name evidence="1" type="ORF">BAUCODRAFT_39804</name>
</gene>
<dbReference type="AlphaFoldDB" id="M2MXQ2"/>
<evidence type="ECO:0000313" key="1">
    <source>
        <dbReference type="EMBL" id="EMC91015.1"/>
    </source>
</evidence>
<dbReference type="HOGENOM" id="CLU_3111817_0_0_1"/>